<evidence type="ECO:0000256" key="5">
    <source>
        <dbReference type="ARBA" id="ARBA00023163"/>
    </source>
</evidence>
<evidence type="ECO:0000313" key="8">
    <source>
        <dbReference type="Proteomes" id="UP000694844"/>
    </source>
</evidence>
<dbReference type="GO" id="GO:0060261">
    <property type="term" value="P:positive regulation of transcription initiation by RNA polymerase II"/>
    <property type="evidence" value="ECO:0007669"/>
    <property type="project" value="InterPro"/>
</dbReference>
<dbReference type="Pfam" id="PF02229">
    <property type="entry name" value="PC4"/>
    <property type="match status" value="2"/>
</dbReference>
<dbReference type="GO" id="GO:0003713">
    <property type="term" value="F:transcription coactivator activity"/>
    <property type="evidence" value="ECO:0007669"/>
    <property type="project" value="InterPro"/>
</dbReference>
<keyword evidence="6" id="KW-0539">Nucleus</keyword>
<dbReference type="RefSeq" id="XP_022319156.1">
    <property type="nucleotide sequence ID" value="XM_022463448.1"/>
</dbReference>
<dbReference type="PANTHER" id="PTHR13215">
    <property type="entry name" value="RNA POLYMERASE II TRANSCRIPTIONAL COACTIVATOR"/>
    <property type="match status" value="1"/>
</dbReference>
<comment type="subcellular location">
    <subcellularLocation>
        <location evidence="1">Nucleus</location>
    </subcellularLocation>
</comment>
<evidence type="ECO:0000256" key="4">
    <source>
        <dbReference type="ARBA" id="ARBA00023125"/>
    </source>
</evidence>
<keyword evidence="4" id="KW-0238">DNA-binding</keyword>
<dbReference type="KEGG" id="cvn:111121950"/>
<gene>
    <name evidence="9" type="primary">LOC111121950</name>
</gene>
<dbReference type="Proteomes" id="UP000694844">
    <property type="component" value="Chromosome 2"/>
</dbReference>
<dbReference type="InterPro" id="IPR009044">
    <property type="entry name" value="ssDNA-bd_transcriptional_reg"/>
</dbReference>
<reference evidence="9" key="1">
    <citation type="submission" date="2025-08" db="UniProtKB">
        <authorList>
            <consortium name="RefSeq"/>
        </authorList>
    </citation>
    <scope>IDENTIFICATION</scope>
    <source>
        <tissue evidence="9">Whole sample</tissue>
    </source>
</reference>
<dbReference type="InterPro" id="IPR003173">
    <property type="entry name" value="PC4_C"/>
</dbReference>
<dbReference type="GO" id="GO:0003677">
    <property type="term" value="F:DNA binding"/>
    <property type="evidence" value="ECO:0007669"/>
    <property type="project" value="UniProtKB-KW"/>
</dbReference>
<dbReference type="GO" id="GO:0005634">
    <property type="term" value="C:nucleus"/>
    <property type="evidence" value="ECO:0007669"/>
    <property type="project" value="UniProtKB-SubCell"/>
</dbReference>
<protein>
    <submittedName>
        <fullName evidence="9">Uncharacterized protein LOC111121950</fullName>
    </submittedName>
</protein>
<evidence type="ECO:0000256" key="1">
    <source>
        <dbReference type="ARBA" id="ARBA00004123"/>
    </source>
</evidence>
<dbReference type="Gene3D" id="2.30.31.10">
    <property type="entry name" value="Transcriptional Coactivator Pc4, Chain A"/>
    <property type="match status" value="2"/>
</dbReference>
<dbReference type="GeneID" id="111121950"/>
<keyword evidence="8" id="KW-1185">Reference proteome</keyword>
<dbReference type="OrthoDB" id="6039096at2759"/>
<evidence type="ECO:0000259" key="7">
    <source>
        <dbReference type="Pfam" id="PF02229"/>
    </source>
</evidence>
<evidence type="ECO:0000256" key="6">
    <source>
        <dbReference type="ARBA" id="ARBA00023242"/>
    </source>
</evidence>
<sequence length="168" mass="19501">MSRGKFALGNDRYVQVLEWRGEVKVDFREWESKNDSLIPTKKGIRLGLMQYKNLLTGLENVVGPALSENEDGKFHVGANVFLSVKKDNPCVDLRQYWKPPNTDDKGPTKKGLCMRPWEYEVLKSLLSEIESLIPELENVVPCYLMDDHQNQLAMLKCRYCNPDEYMNW</sequence>
<name>A0A8B8CXE2_CRAVI</name>
<proteinExistence type="inferred from homology"/>
<evidence type="ECO:0000256" key="3">
    <source>
        <dbReference type="ARBA" id="ARBA00023015"/>
    </source>
</evidence>
<feature type="domain" description="Transcriptional coactivator p15 (PC4) C-terminal" evidence="7">
    <location>
        <begin position="6"/>
        <end position="55"/>
    </location>
</feature>
<evidence type="ECO:0000313" key="9">
    <source>
        <dbReference type="RefSeq" id="XP_022319156.1"/>
    </source>
</evidence>
<feature type="domain" description="Transcriptional coactivator p15 (PC4) C-terminal" evidence="7">
    <location>
        <begin position="86"/>
        <end position="124"/>
    </location>
</feature>
<dbReference type="AlphaFoldDB" id="A0A8B8CXE2"/>
<keyword evidence="3" id="KW-0805">Transcription regulation</keyword>
<accession>A0A8B8CXE2</accession>
<keyword evidence="5" id="KW-0804">Transcription</keyword>
<dbReference type="SUPFAM" id="SSF54447">
    <property type="entry name" value="ssDNA-binding transcriptional regulator domain"/>
    <property type="match status" value="2"/>
</dbReference>
<organism evidence="8 9">
    <name type="scientific">Crassostrea virginica</name>
    <name type="common">Eastern oyster</name>
    <dbReference type="NCBI Taxonomy" id="6565"/>
    <lineage>
        <taxon>Eukaryota</taxon>
        <taxon>Metazoa</taxon>
        <taxon>Spiralia</taxon>
        <taxon>Lophotrochozoa</taxon>
        <taxon>Mollusca</taxon>
        <taxon>Bivalvia</taxon>
        <taxon>Autobranchia</taxon>
        <taxon>Pteriomorphia</taxon>
        <taxon>Ostreida</taxon>
        <taxon>Ostreoidea</taxon>
        <taxon>Ostreidae</taxon>
        <taxon>Crassostrea</taxon>
    </lineage>
</organism>
<dbReference type="InterPro" id="IPR045125">
    <property type="entry name" value="Sub1/Tcp4-like"/>
</dbReference>
<evidence type="ECO:0000256" key="2">
    <source>
        <dbReference type="ARBA" id="ARBA00009001"/>
    </source>
</evidence>
<comment type="similarity">
    <text evidence="2">Belongs to the transcriptional coactivator PC4 family.</text>
</comment>